<gene>
    <name evidence="5" type="ORF">GCM10023094_48320</name>
</gene>
<dbReference type="Pfam" id="PF07521">
    <property type="entry name" value="RMMBL"/>
    <property type="match status" value="1"/>
</dbReference>
<dbReference type="PANTHER" id="PTHR11203:SF37">
    <property type="entry name" value="INTEGRATOR COMPLEX SUBUNIT 11"/>
    <property type="match status" value="1"/>
</dbReference>
<keyword evidence="1" id="KW-0378">Hydrolase</keyword>
<dbReference type="PANTHER" id="PTHR11203">
    <property type="entry name" value="CLEAVAGE AND POLYADENYLATION SPECIFICITY FACTOR FAMILY MEMBER"/>
    <property type="match status" value="1"/>
</dbReference>
<evidence type="ECO:0000259" key="3">
    <source>
        <dbReference type="SMART" id="SM00849"/>
    </source>
</evidence>
<name>A0ABP8PIU2_9NOCA</name>
<evidence type="ECO:0000256" key="2">
    <source>
        <dbReference type="SAM" id="MobiDB-lite"/>
    </source>
</evidence>
<dbReference type="InterPro" id="IPR050698">
    <property type="entry name" value="MBL"/>
</dbReference>
<dbReference type="Gene3D" id="3.60.15.10">
    <property type="entry name" value="Ribonuclease Z/Hydroxyacylglutathione hydrolase-like"/>
    <property type="match status" value="1"/>
</dbReference>
<dbReference type="Proteomes" id="UP001501183">
    <property type="component" value="Unassembled WGS sequence"/>
</dbReference>
<dbReference type="SMART" id="SM00849">
    <property type="entry name" value="Lactamase_B"/>
    <property type="match status" value="1"/>
</dbReference>
<dbReference type="InterPro" id="IPR011108">
    <property type="entry name" value="RMMBL"/>
</dbReference>
<feature type="domain" description="Beta-Casp" evidence="4">
    <location>
        <begin position="255"/>
        <end position="373"/>
    </location>
</feature>
<dbReference type="EMBL" id="BAABFB010000072">
    <property type="protein sequence ID" value="GAA4488438.1"/>
    <property type="molecule type" value="Genomic_DNA"/>
</dbReference>
<proteinExistence type="predicted"/>
<feature type="compositionally biased region" description="Basic and acidic residues" evidence="2">
    <location>
        <begin position="525"/>
        <end position="538"/>
    </location>
</feature>
<feature type="region of interest" description="Disordered" evidence="2">
    <location>
        <begin position="524"/>
        <end position="562"/>
    </location>
</feature>
<comment type="caution">
    <text evidence="5">The sequence shown here is derived from an EMBL/GenBank/DDBJ whole genome shotgun (WGS) entry which is preliminary data.</text>
</comment>
<protein>
    <submittedName>
        <fullName evidence="5">MBL fold metallo-hydrolase</fullName>
    </submittedName>
</protein>
<keyword evidence="6" id="KW-1185">Reference proteome</keyword>
<evidence type="ECO:0000259" key="4">
    <source>
        <dbReference type="SMART" id="SM01027"/>
    </source>
</evidence>
<dbReference type="InterPro" id="IPR022712">
    <property type="entry name" value="Beta_Casp"/>
</dbReference>
<dbReference type="SMART" id="SM01027">
    <property type="entry name" value="Beta-Casp"/>
    <property type="match status" value="1"/>
</dbReference>
<dbReference type="SUPFAM" id="SSF56281">
    <property type="entry name" value="Metallo-hydrolase/oxidoreductase"/>
    <property type="match status" value="1"/>
</dbReference>
<organism evidence="5 6">
    <name type="scientific">Rhodococcus olei</name>
    <dbReference type="NCBI Taxonomy" id="2161675"/>
    <lineage>
        <taxon>Bacteria</taxon>
        <taxon>Bacillati</taxon>
        <taxon>Actinomycetota</taxon>
        <taxon>Actinomycetes</taxon>
        <taxon>Mycobacteriales</taxon>
        <taxon>Nocardiaceae</taxon>
        <taxon>Rhodococcus</taxon>
    </lineage>
</organism>
<dbReference type="Gene3D" id="3.40.50.10890">
    <property type="match status" value="1"/>
</dbReference>
<dbReference type="InterPro" id="IPR001279">
    <property type="entry name" value="Metallo-B-lactamas"/>
</dbReference>
<reference evidence="6" key="1">
    <citation type="journal article" date="2019" name="Int. J. Syst. Evol. Microbiol.">
        <title>The Global Catalogue of Microorganisms (GCM) 10K type strain sequencing project: providing services to taxonomists for standard genome sequencing and annotation.</title>
        <authorList>
            <consortium name="The Broad Institute Genomics Platform"/>
            <consortium name="The Broad Institute Genome Sequencing Center for Infectious Disease"/>
            <person name="Wu L."/>
            <person name="Ma J."/>
        </authorList>
    </citation>
    <scope>NUCLEOTIDE SEQUENCE [LARGE SCALE GENOMIC DNA]</scope>
    <source>
        <strain evidence="6">JCM 32206</strain>
    </source>
</reference>
<dbReference type="CDD" id="cd16295">
    <property type="entry name" value="TTHA0252-CPSF-like_MBL-fold"/>
    <property type="match status" value="1"/>
</dbReference>
<dbReference type="RefSeq" id="WP_345351550.1">
    <property type="nucleotide sequence ID" value="NZ_BAABFB010000072.1"/>
</dbReference>
<evidence type="ECO:0000313" key="5">
    <source>
        <dbReference type="EMBL" id="GAA4488438.1"/>
    </source>
</evidence>
<dbReference type="Pfam" id="PF00753">
    <property type="entry name" value="Lactamase_B"/>
    <property type="match status" value="1"/>
</dbReference>
<feature type="domain" description="Metallo-beta-lactamase" evidence="3">
    <location>
        <begin position="17"/>
        <end position="243"/>
    </location>
</feature>
<evidence type="ECO:0000256" key="1">
    <source>
        <dbReference type="ARBA" id="ARBA00022801"/>
    </source>
</evidence>
<evidence type="ECO:0000313" key="6">
    <source>
        <dbReference type="Proteomes" id="UP001501183"/>
    </source>
</evidence>
<dbReference type="InterPro" id="IPR036866">
    <property type="entry name" value="RibonucZ/Hydroxyglut_hydro"/>
</dbReference>
<dbReference type="Pfam" id="PF10996">
    <property type="entry name" value="Beta-Casp"/>
    <property type="match status" value="1"/>
</dbReference>
<sequence>MDEHVTLTFHGAARTVTGSCMEITSAGRRILVDCGLFQGSRTLESLNHEAFGFDPSTIEAVVLTHAHIDHCGLLPKLVAQGFDGPIFCTAQTADLLEYMLADAGRIQEFEATRRNGRRDRAGDERFTPLYTEQDALVAWRRTRPVPLEVWFEPAPAFRARLWNAGHILGAASAEVDTGGVRLLCSGDLGPQHKAFQTTPAGPTGVDHVVCESTYGSRTRERPSLEQRRDQLAAEVNDALARGGNLVIPAFALERTQELLLDIAHLTDAHRIPDVPVFVDSPLATRATSVFARHASELEDLGGTDVFHHRAIHYVEDADASMRINDMSGVIVIAASGMCEAGRIRHHLEHNLHRRDSTILFVGFQAQGSLGRVLLDGAPRVRISGSDINVRARIRRIDTYSAHADRDELRNWIAQRAPITGGLFLTHGEPGALAALTALVGEDAPQLPVITPAIGESYLLPAAAPATLVAAARPDAARLVGRDWQNDYAEFTLGLKQRLSRIPNTADRQKAVAEMRRVLDAYIDSGHSDADDAERDGARRHGGTGHPDSRRVSSSRPRSRRRS</sequence>
<accession>A0ABP8PIU2</accession>